<name>K1PT03_MAGGI</name>
<protein>
    <submittedName>
        <fullName evidence="1">Uncharacterized protein</fullName>
    </submittedName>
</protein>
<dbReference type="GO" id="GO:0005509">
    <property type="term" value="F:calcium ion binding"/>
    <property type="evidence" value="ECO:0007669"/>
    <property type="project" value="InterPro"/>
</dbReference>
<accession>K1PT03</accession>
<dbReference type="GO" id="GO:0005764">
    <property type="term" value="C:lysosome"/>
    <property type="evidence" value="ECO:0007669"/>
    <property type="project" value="TreeGrafter"/>
</dbReference>
<dbReference type="InParanoid" id="K1PT03"/>
<reference evidence="1" key="1">
    <citation type="journal article" date="2012" name="Nature">
        <title>The oyster genome reveals stress adaptation and complexity of shell formation.</title>
        <authorList>
            <person name="Zhang G."/>
            <person name="Fang X."/>
            <person name="Guo X."/>
            <person name="Li L."/>
            <person name="Luo R."/>
            <person name="Xu F."/>
            <person name="Yang P."/>
            <person name="Zhang L."/>
            <person name="Wang X."/>
            <person name="Qi H."/>
            <person name="Xiong Z."/>
            <person name="Que H."/>
            <person name="Xie Y."/>
            <person name="Holland P.W."/>
            <person name="Paps J."/>
            <person name="Zhu Y."/>
            <person name="Wu F."/>
            <person name="Chen Y."/>
            <person name="Wang J."/>
            <person name="Peng C."/>
            <person name="Meng J."/>
            <person name="Yang L."/>
            <person name="Liu J."/>
            <person name="Wen B."/>
            <person name="Zhang N."/>
            <person name="Huang Z."/>
            <person name="Zhu Q."/>
            <person name="Feng Y."/>
            <person name="Mount A."/>
            <person name="Hedgecock D."/>
            <person name="Xu Z."/>
            <person name="Liu Y."/>
            <person name="Domazet-Loso T."/>
            <person name="Du Y."/>
            <person name="Sun X."/>
            <person name="Zhang S."/>
            <person name="Liu B."/>
            <person name="Cheng P."/>
            <person name="Jiang X."/>
            <person name="Li J."/>
            <person name="Fan D."/>
            <person name="Wang W."/>
            <person name="Fu W."/>
            <person name="Wang T."/>
            <person name="Wang B."/>
            <person name="Zhang J."/>
            <person name="Peng Z."/>
            <person name="Li Y."/>
            <person name="Li N."/>
            <person name="Wang J."/>
            <person name="Chen M."/>
            <person name="He Y."/>
            <person name="Tan F."/>
            <person name="Song X."/>
            <person name="Zheng Q."/>
            <person name="Huang R."/>
            <person name="Yang H."/>
            <person name="Du X."/>
            <person name="Chen L."/>
            <person name="Yang M."/>
            <person name="Gaffney P.M."/>
            <person name="Wang S."/>
            <person name="Luo L."/>
            <person name="She Z."/>
            <person name="Ming Y."/>
            <person name="Huang W."/>
            <person name="Zhang S."/>
            <person name="Huang B."/>
            <person name="Zhang Y."/>
            <person name="Qu T."/>
            <person name="Ni P."/>
            <person name="Miao G."/>
            <person name="Wang J."/>
            <person name="Wang Q."/>
            <person name="Steinberg C.E."/>
            <person name="Wang H."/>
            <person name="Li N."/>
            <person name="Qian L."/>
            <person name="Zhang G."/>
            <person name="Li Y."/>
            <person name="Yang H."/>
            <person name="Liu X."/>
            <person name="Wang J."/>
            <person name="Yin Y."/>
            <person name="Wang J."/>
        </authorList>
    </citation>
    <scope>NUCLEOTIDE SEQUENCE [LARGE SCALE GENOMIC DNA]</scope>
    <source>
        <strain evidence="1">05x7-T-G4-1.051#20</strain>
    </source>
</reference>
<gene>
    <name evidence="1" type="ORF">CGI_10019557</name>
</gene>
<dbReference type="PANTHER" id="PTHR10697">
    <property type="entry name" value="MAMMALIAN EPENDYMIN-RELATED PROTEIN 1"/>
    <property type="match status" value="1"/>
</dbReference>
<evidence type="ECO:0000313" key="1">
    <source>
        <dbReference type="EMBL" id="EKC24798.1"/>
    </source>
</evidence>
<sequence length="591" mass="66971">MNLFYSITLLVTTAEILHYCNSQKCCTVDEWTADMFLDYGLVFIDDKKESPKTAYSYINGTVKVTYDYTNRRTYLKLHGAEVSPLLPVPSVPYDTTIINDYKKPYIVDNAELTSEGSLVMDWNIVKNFRYTITDDITTDVDATISQITSPRIAGILPYCYSQKCCTVDEWTADMFLDYGLVAIDSNQGSPKTAYSYINGTVKATYDYTNRRCYLKLQGAEVSPLLPVPSMPFDTTIINDYKKPYIVDNAELTSEGSLVMDWNIVKNFRYTITDDITTDVDATISQITSPPSCNPVHMVYFVGSMESGSGSLINLDVMNVVPYSIDPSVFNVPPQCKNATTMKCCTVDEWTADMFLDYGLVFSDNKKETTKSAYSYINGTVKVTYDYPNRRTYLKIHGAQVSHLLPDPMPFDTTIINDYKKGIQYNIWSDGSCMKSTIKNMTKQCIPDDAELVNTGSLVTEWNTVQNYRYTTTDDIPAHVDATIFQFTSPASCNPVHMVYFVGSVKSGSGTLINLDVMNVVPYSIDPSVFNVPPQCKDITALVARILLRLEFRSKNHKAEVYENVCYQWAVCRKEFQRICKHFLREKEESRH</sequence>
<dbReference type="GO" id="GO:0005576">
    <property type="term" value="C:extracellular region"/>
    <property type="evidence" value="ECO:0007669"/>
    <property type="project" value="InterPro"/>
</dbReference>
<dbReference type="PANTHER" id="PTHR10697:SF13">
    <property type="entry name" value="RICIN B LECTIN DOMAIN-CONTAINING PROTEIN"/>
    <property type="match status" value="1"/>
</dbReference>
<organism evidence="1">
    <name type="scientific">Magallana gigas</name>
    <name type="common">Pacific oyster</name>
    <name type="synonym">Crassostrea gigas</name>
    <dbReference type="NCBI Taxonomy" id="29159"/>
    <lineage>
        <taxon>Eukaryota</taxon>
        <taxon>Metazoa</taxon>
        <taxon>Spiralia</taxon>
        <taxon>Lophotrochozoa</taxon>
        <taxon>Mollusca</taxon>
        <taxon>Bivalvia</taxon>
        <taxon>Autobranchia</taxon>
        <taxon>Pteriomorphia</taxon>
        <taxon>Ostreida</taxon>
        <taxon>Ostreoidea</taxon>
        <taxon>Ostreidae</taxon>
        <taxon>Magallana</taxon>
    </lineage>
</organism>
<proteinExistence type="predicted"/>
<dbReference type="InterPro" id="IPR001299">
    <property type="entry name" value="Ependymin"/>
</dbReference>
<dbReference type="Pfam" id="PF00811">
    <property type="entry name" value="Ependymin"/>
    <property type="match status" value="1"/>
</dbReference>
<dbReference type="AlphaFoldDB" id="K1PT03"/>
<dbReference type="GO" id="GO:0007160">
    <property type="term" value="P:cell-matrix adhesion"/>
    <property type="evidence" value="ECO:0007669"/>
    <property type="project" value="InterPro"/>
</dbReference>
<dbReference type="HOGENOM" id="CLU_461715_0_0_1"/>
<dbReference type="EMBL" id="JH816920">
    <property type="protein sequence ID" value="EKC24798.1"/>
    <property type="molecule type" value="Genomic_DNA"/>
</dbReference>